<dbReference type="KEGG" id="mbur:EQU24_11435"/>
<reference evidence="3" key="1">
    <citation type="journal article" date="2019" name="J. Bacteriol.">
        <title>A Mutagenic Screen Identifies a TonB-Dependent Receptor Required for the Lanthanide Metal Switch in the Type I Methanotroph 'Methylotuvimicrobium buryatense' 5GB1C.</title>
        <authorList>
            <person name="Groom J.D."/>
            <person name="Ford S.M."/>
            <person name="Pesesky M.W."/>
            <person name="Lidstrom M.E."/>
        </authorList>
    </citation>
    <scope>NUCLEOTIDE SEQUENCE [LARGE SCALE GENOMIC DNA]</scope>
    <source>
        <strain evidence="3">5GB1C</strain>
    </source>
</reference>
<organism evidence="2 3">
    <name type="scientific">Methylotuvimicrobium buryatense</name>
    <name type="common">Methylomicrobium buryatense</name>
    <dbReference type="NCBI Taxonomy" id="95641"/>
    <lineage>
        <taxon>Bacteria</taxon>
        <taxon>Pseudomonadati</taxon>
        <taxon>Pseudomonadota</taxon>
        <taxon>Gammaproteobacteria</taxon>
        <taxon>Methylococcales</taxon>
        <taxon>Methylococcaceae</taxon>
        <taxon>Methylotuvimicrobium</taxon>
    </lineage>
</organism>
<dbReference type="AlphaFoldDB" id="A0A4P9UN80"/>
<dbReference type="RefSeq" id="WP_014148375.1">
    <property type="nucleotide sequence ID" value="NZ_CP035467.1"/>
</dbReference>
<sequence length="124" mass="14079">MNSNETDNNKINAEKMEKLKNLTGIVYLCQVLAFGFAGLPIFIGVAINFIKRNDVRGTWLESHFDWQIKTAWVAVALLAASGLTFAMGLGWFLLIFAVLWLVYRIALGWHTLFDNKPMVPKNFK</sequence>
<name>A0A4P9UN80_METBY</name>
<evidence type="ECO:0008006" key="4">
    <source>
        <dbReference type="Google" id="ProtNLM"/>
    </source>
</evidence>
<protein>
    <recommendedName>
        <fullName evidence="4">Transmembrane protein</fullName>
    </recommendedName>
</protein>
<feature type="transmembrane region" description="Helical" evidence="1">
    <location>
        <begin position="70"/>
        <end position="103"/>
    </location>
</feature>
<proteinExistence type="predicted"/>
<keyword evidence="3" id="KW-1185">Reference proteome</keyword>
<evidence type="ECO:0000256" key="1">
    <source>
        <dbReference type="SAM" id="Phobius"/>
    </source>
</evidence>
<keyword evidence="1" id="KW-0472">Membrane</keyword>
<dbReference type="Proteomes" id="UP000305881">
    <property type="component" value="Chromosome"/>
</dbReference>
<dbReference type="OrthoDB" id="5405464at2"/>
<feature type="transmembrane region" description="Helical" evidence="1">
    <location>
        <begin position="25"/>
        <end position="50"/>
    </location>
</feature>
<evidence type="ECO:0000313" key="2">
    <source>
        <dbReference type="EMBL" id="QCW82784.1"/>
    </source>
</evidence>
<gene>
    <name evidence="2" type="ORF">EQU24_11435</name>
</gene>
<keyword evidence="1" id="KW-0812">Transmembrane</keyword>
<evidence type="ECO:0000313" key="3">
    <source>
        <dbReference type="Proteomes" id="UP000305881"/>
    </source>
</evidence>
<keyword evidence="1" id="KW-1133">Transmembrane helix</keyword>
<dbReference type="EMBL" id="CP035467">
    <property type="protein sequence ID" value="QCW82784.1"/>
    <property type="molecule type" value="Genomic_DNA"/>
</dbReference>
<accession>A0A4P9UN80</accession>